<dbReference type="PANTHER" id="PTHR24329">
    <property type="entry name" value="HOMEOBOX PROTEIN ARISTALESS"/>
    <property type="match status" value="1"/>
</dbReference>
<dbReference type="GO" id="GO:0000977">
    <property type="term" value="F:RNA polymerase II transcription regulatory region sequence-specific DNA binding"/>
    <property type="evidence" value="ECO:0007669"/>
    <property type="project" value="TreeGrafter"/>
</dbReference>
<dbReference type="Proteomes" id="UP000018936">
    <property type="component" value="Unassembled WGS sequence"/>
</dbReference>
<proteinExistence type="predicted"/>
<evidence type="ECO:0000259" key="4">
    <source>
        <dbReference type="SMART" id="SM00389"/>
    </source>
</evidence>
<dbReference type="InterPro" id="IPR009057">
    <property type="entry name" value="Homeodomain-like_sf"/>
</dbReference>
<dbReference type="GO" id="GO:0000981">
    <property type="term" value="F:DNA-binding transcription factor activity, RNA polymerase II-specific"/>
    <property type="evidence" value="ECO:0007669"/>
    <property type="project" value="TreeGrafter"/>
</dbReference>
<keyword evidence="2" id="KW-0539">Nucleus</keyword>
<dbReference type="OrthoDB" id="6159439at2759"/>
<evidence type="ECO:0000313" key="5">
    <source>
        <dbReference type="EMBL" id="ETE55858.1"/>
    </source>
</evidence>
<feature type="compositionally biased region" description="Low complexity" evidence="3">
    <location>
        <begin position="76"/>
        <end position="88"/>
    </location>
</feature>
<dbReference type="Pfam" id="PF00046">
    <property type="entry name" value="Homeodomain"/>
    <property type="match status" value="1"/>
</dbReference>
<reference evidence="5 6" key="1">
    <citation type="journal article" date="2013" name="Proc. Natl. Acad. Sci. U.S.A.">
        <title>The king cobra genome reveals dynamic gene evolution and adaptation in the snake venom system.</title>
        <authorList>
            <person name="Vonk F.J."/>
            <person name="Casewell N.R."/>
            <person name="Henkel C.V."/>
            <person name="Heimberg A.M."/>
            <person name="Jansen H.J."/>
            <person name="McCleary R.J."/>
            <person name="Kerkkamp H.M."/>
            <person name="Vos R.A."/>
            <person name="Guerreiro I."/>
            <person name="Calvete J.J."/>
            <person name="Wuster W."/>
            <person name="Woods A.E."/>
            <person name="Logan J.M."/>
            <person name="Harrison R.A."/>
            <person name="Castoe T.A."/>
            <person name="de Koning A.P."/>
            <person name="Pollock D.D."/>
            <person name="Yandell M."/>
            <person name="Calderon D."/>
            <person name="Renjifo C."/>
            <person name="Currier R.B."/>
            <person name="Salgado D."/>
            <person name="Pla D."/>
            <person name="Sanz L."/>
            <person name="Hyder A.S."/>
            <person name="Ribeiro J.M."/>
            <person name="Arntzen J.W."/>
            <person name="van den Thillart G.E."/>
            <person name="Boetzer M."/>
            <person name="Pirovano W."/>
            <person name="Dirks R.P."/>
            <person name="Spaink H.P."/>
            <person name="Duboule D."/>
            <person name="McGlinn E."/>
            <person name="Kini R.M."/>
            <person name="Richardson M.K."/>
        </authorList>
    </citation>
    <scope>NUCLEOTIDE SEQUENCE</scope>
    <source>
        <tissue evidence="5">Blood</tissue>
    </source>
</reference>
<name>V8N2G9_OPHHA</name>
<accession>V8N2G9</accession>
<dbReference type="Gene3D" id="1.10.10.60">
    <property type="entry name" value="Homeodomain-like"/>
    <property type="match status" value="1"/>
</dbReference>
<sequence length="88" mass="9466">PRPTALLVSPQLEALEAVFAQTHYPDVFTREELAMKINLTEARVQALNYISARPFPCLGGGRTGRTGRPRGRRGAGEAPGALPLAALR</sequence>
<dbReference type="EMBL" id="AZIM01079915">
    <property type="protein sequence ID" value="ETE55858.1"/>
    <property type="molecule type" value="Genomic_DNA"/>
</dbReference>
<dbReference type="PANTHER" id="PTHR24329:SF542">
    <property type="entry name" value="DORSAL ROOT GANGLIA HOMEOBOX PROTEIN"/>
    <property type="match status" value="1"/>
</dbReference>
<evidence type="ECO:0000256" key="1">
    <source>
        <dbReference type="ARBA" id="ARBA00004123"/>
    </source>
</evidence>
<dbReference type="InterPro" id="IPR050649">
    <property type="entry name" value="Paired_Homeobox_TFs"/>
</dbReference>
<feature type="region of interest" description="Disordered" evidence="3">
    <location>
        <begin position="58"/>
        <end position="88"/>
    </location>
</feature>
<dbReference type="CDD" id="cd00086">
    <property type="entry name" value="homeodomain"/>
    <property type="match status" value="1"/>
</dbReference>
<dbReference type="SMART" id="SM00389">
    <property type="entry name" value="HOX"/>
    <property type="match status" value="1"/>
</dbReference>
<evidence type="ECO:0000313" key="6">
    <source>
        <dbReference type="Proteomes" id="UP000018936"/>
    </source>
</evidence>
<evidence type="ECO:0000256" key="3">
    <source>
        <dbReference type="SAM" id="MobiDB-lite"/>
    </source>
</evidence>
<dbReference type="GO" id="GO:0005634">
    <property type="term" value="C:nucleus"/>
    <property type="evidence" value="ECO:0007669"/>
    <property type="project" value="UniProtKB-SubCell"/>
</dbReference>
<dbReference type="InterPro" id="IPR001356">
    <property type="entry name" value="HD"/>
</dbReference>
<comment type="caution">
    <text evidence="5">The sequence shown here is derived from an EMBL/GenBank/DDBJ whole genome shotgun (WGS) entry which is preliminary data.</text>
</comment>
<organism evidence="5 6">
    <name type="scientific">Ophiophagus hannah</name>
    <name type="common">King cobra</name>
    <name type="synonym">Naja hannah</name>
    <dbReference type="NCBI Taxonomy" id="8665"/>
    <lineage>
        <taxon>Eukaryota</taxon>
        <taxon>Metazoa</taxon>
        <taxon>Chordata</taxon>
        <taxon>Craniata</taxon>
        <taxon>Vertebrata</taxon>
        <taxon>Euteleostomi</taxon>
        <taxon>Lepidosauria</taxon>
        <taxon>Squamata</taxon>
        <taxon>Bifurcata</taxon>
        <taxon>Unidentata</taxon>
        <taxon>Episquamata</taxon>
        <taxon>Toxicofera</taxon>
        <taxon>Serpentes</taxon>
        <taxon>Colubroidea</taxon>
        <taxon>Elapidae</taxon>
        <taxon>Elapinae</taxon>
        <taxon>Ophiophagus</taxon>
    </lineage>
</organism>
<dbReference type="AlphaFoldDB" id="V8N2G9"/>
<comment type="subcellular location">
    <subcellularLocation>
        <location evidence="1 2">Nucleus</location>
    </subcellularLocation>
</comment>
<keyword evidence="6" id="KW-1185">Reference proteome</keyword>
<feature type="domain" description="Homeobox" evidence="4">
    <location>
        <begin position="1"/>
        <end position="55"/>
    </location>
</feature>
<protein>
    <submittedName>
        <fullName evidence="5">Dorsal root ganglia homeobox protein</fullName>
    </submittedName>
</protein>
<feature type="non-terminal residue" evidence="5">
    <location>
        <position position="1"/>
    </location>
</feature>
<gene>
    <name evidence="5" type="primary">DRGX</name>
    <name evidence="5" type="ORF">L345_18433</name>
</gene>
<evidence type="ECO:0000256" key="2">
    <source>
        <dbReference type="RuleBase" id="RU000682"/>
    </source>
</evidence>
<keyword evidence="2 5" id="KW-0238">DNA-binding</keyword>
<dbReference type="SUPFAM" id="SSF46689">
    <property type="entry name" value="Homeodomain-like"/>
    <property type="match status" value="1"/>
</dbReference>
<keyword evidence="2 5" id="KW-0371">Homeobox</keyword>